<evidence type="ECO:0000313" key="1">
    <source>
        <dbReference type="EMBL" id="RKF23337.1"/>
    </source>
</evidence>
<reference evidence="1 2" key="1">
    <citation type="submission" date="2018-09" db="EMBL/GenBank/DDBJ databases">
        <title>Altererythrobacter spongiae sp. nov., isolated from a marine sponge.</title>
        <authorList>
            <person name="Zhuang L."/>
            <person name="Luo L."/>
        </authorList>
    </citation>
    <scope>NUCLEOTIDE SEQUENCE [LARGE SCALE GENOMIC DNA]</scope>
    <source>
        <strain evidence="1 2">HN-Y73</strain>
    </source>
</reference>
<name>A0A420ERN5_9SPHN</name>
<dbReference type="PANTHER" id="PTHR36154">
    <property type="entry name" value="DNA-BINDING TRANSCRIPTIONAL ACTIVATOR ALPA"/>
    <property type="match status" value="1"/>
</dbReference>
<accession>A0A420ERN5</accession>
<dbReference type="Pfam" id="PF05930">
    <property type="entry name" value="Phage_AlpA"/>
    <property type="match status" value="1"/>
</dbReference>
<organism evidence="1 2">
    <name type="scientific">Altericroceibacterium spongiae</name>
    <dbReference type="NCBI Taxonomy" id="2320269"/>
    <lineage>
        <taxon>Bacteria</taxon>
        <taxon>Pseudomonadati</taxon>
        <taxon>Pseudomonadota</taxon>
        <taxon>Alphaproteobacteria</taxon>
        <taxon>Sphingomonadales</taxon>
        <taxon>Erythrobacteraceae</taxon>
        <taxon>Altericroceibacterium</taxon>
    </lineage>
</organism>
<dbReference type="Proteomes" id="UP000284395">
    <property type="component" value="Unassembled WGS sequence"/>
</dbReference>
<dbReference type="InterPro" id="IPR010260">
    <property type="entry name" value="AlpA"/>
</dbReference>
<dbReference type="EMBL" id="RAPF01000001">
    <property type="protein sequence ID" value="RKF23337.1"/>
    <property type="molecule type" value="Genomic_DNA"/>
</dbReference>
<gene>
    <name evidence="1" type="ORF">D6851_02375</name>
</gene>
<dbReference type="OrthoDB" id="1525365at2"/>
<dbReference type="InterPro" id="IPR009061">
    <property type="entry name" value="DNA-bd_dom_put_sf"/>
</dbReference>
<evidence type="ECO:0000313" key="2">
    <source>
        <dbReference type="Proteomes" id="UP000284395"/>
    </source>
</evidence>
<dbReference type="AlphaFoldDB" id="A0A420ERN5"/>
<comment type="caution">
    <text evidence="1">The sequence shown here is derived from an EMBL/GenBank/DDBJ whole genome shotgun (WGS) entry which is preliminary data.</text>
</comment>
<proteinExistence type="predicted"/>
<dbReference type="Gene3D" id="1.10.238.160">
    <property type="match status" value="1"/>
</dbReference>
<protein>
    <submittedName>
        <fullName evidence="1">AlpA family transcriptional regulator</fullName>
    </submittedName>
</protein>
<dbReference type="SUPFAM" id="SSF46955">
    <property type="entry name" value="Putative DNA-binding domain"/>
    <property type="match status" value="1"/>
</dbReference>
<dbReference type="InterPro" id="IPR052931">
    <property type="entry name" value="Prophage_regulatory_activator"/>
</dbReference>
<sequence length="63" mass="7306">MSDRLLRLPSVVETTGLSRRTIYRKMDCGEFPRSVQISANAVAWRQSDIDRWIENPLEWRGAA</sequence>
<dbReference type="PANTHER" id="PTHR36154:SF1">
    <property type="entry name" value="DNA-BINDING TRANSCRIPTIONAL ACTIVATOR ALPA"/>
    <property type="match status" value="1"/>
</dbReference>
<keyword evidence="2" id="KW-1185">Reference proteome</keyword>